<keyword evidence="3" id="KW-1185">Reference proteome</keyword>
<evidence type="ECO:0000313" key="3">
    <source>
        <dbReference type="Proteomes" id="UP000287033"/>
    </source>
</evidence>
<name>A0A401TN12_CHIPU</name>
<feature type="region of interest" description="Disordered" evidence="1">
    <location>
        <begin position="1"/>
        <end position="92"/>
    </location>
</feature>
<feature type="compositionally biased region" description="Polar residues" evidence="1">
    <location>
        <begin position="22"/>
        <end position="35"/>
    </location>
</feature>
<feature type="non-terminal residue" evidence="2">
    <location>
        <position position="92"/>
    </location>
</feature>
<dbReference type="EMBL" id="BEZZ01123979">
    <property type="protein sequence ID" value="GCC44025.1"/>
    <property type="molecule type" value="Genomic_DNA"/>
</dbReference>
<proteinExistence type="predicted"/>
<dbReference type="Proteomes" id="UP000287033">
    <property type="component" value="Unassembled WGS sequence"/>
</dbReference>
<reference evidence="2 3" key="1">
    <citation type="journal article" date="2018" name="Nat. Ecol. Evol.">
        <title>Shark genomes provide insights into elasmobranch evolution and the origin of vertebrates.</title>
        <authorList>
            <person name="Hara Y"/>
            <person name="Yamaguchi K"/>
            <person name="Onimaru K"/>
            <person name="Kadota M"/>
            <person name="Koyanagi M"/>
            <person name="Keeley SD"/>
            <person name="Tatsumi K"/>
            <person name="Tanaka K"/>
            <person name="Motone F"/>
            <person name="Kageyama Y"/>
            <person name="Nozu R"/>
            <person name="Adachi N"/>
            <person name="Nishimura O"/>
            <person name="Nakagawa R"/>
            <person name="Tanegashima C"/>
            <person name="Kiyatake I"/>
            <person name="Matsumoto R"/>
            <person name="Murakumo K"/>
            <person name="Nishida K"/>
            <person name="Terakita A"/>
            <person name="Kuratani S"/>
            <person name="Sato K"/>
            <person name="Hyodo S Kuraku.S."/>
        </authorList>
    </citation>
    <scope>NUCLEOTIDE SEQUENCE [LARGE SCALE GENOMIC DNA]</scope>
</reference>
<comment type="caution">
    <text evidence="2">The sequence shown here is derived from an EMBL/GenBank/DDBJ whole genome shotgun (WGS) entry which is preliminary data.</text>
</comment>
<feature type="non-terminal residue" evidence="2">
    <location>
        <position position="1"/>
    </location>
</feature>
<feature type="compositionally biased region" description="Pro residues" evidence="1">
    <location>
        <begin position="80"/>
        <end position="92"/>
    </location>
</feature>
<accession>A0A401TN12</accession>
<evidence type="ECO:0000256" key="1">
    <source>
        <dbReference type="SAM" id="MobiDB-lite"/>
    </source>
</evidence>
<gene>
    <name evidence="2" type="ORF">chiPu_0028135</name>
</gene>
<protein>
    <submittedName>
        <fullName evidence="2">Uncharacterized protein</fullName>
    </submittedName>
</protein>
<dbReference type="AlphaFoldDB" id="A0A401TN12"/>
<sequence>DPEGHTVTGDPQHISVPGNTDRLGSSIKQLLGTEQDQQDDVIEEVGPIDQSKGSDEDIPGSADGNDLSQIPGAPEAESEPPAPPNGVPGPES</sequence>
<organism evidence="2 3">
    <name type="scientific">Chiloscyllium punctatum</name>
    <name type="common">Brownbanded bambooshark</name>
    <name type="synonym">Hemiscyllium punctatum</name>
    <dbReference type="NCBI Taxonomy" id="137246"/>
    <lineage>
        <taxon>Eukaryota</taxon>
        <taxon>Metazoa</taxon>
        <taxon>Chordata</taxon>
        <taxon>Craniata</taxon>
        <taxon>Vertebrata</taxon>
        <taxon>Chondrichthyes</taxon>
        <taxon>Elasmobranchii</taxon>
        <taxon>Galeomorphii</taxon>
        <taxon>Galeoidea</taxon>
        <taxon>Orectolobiformes</taxon>
        <taxon>Hemiscylliidae</taxon>
        <taxon>Chiloscyllium</taxon>
    </lineage>
</organism>
<evidence type="ECO:0000313" key="2">
    <source>
        <dbReference type="EMBL" id="GCC44025.1"/>
    </source>
</evidence>